<gene>
    <name evidence="1" type="ORF">NCTC5051_01500</name>
</gene>
<proteinExistence type="predicted"/>
<sequence>MWSSAFPKICSPPWISAIPPTVPSSGSIPCRGREFTAEYKEHTGSSDNSTLTWQIVLTMPRPDDFPAVGGVSGTVTVNLGNLPASAGRETLIVPAEAVFNPDNRPKNEPVVWVVKGDNAPSIS</sequence>
<comment type="caution">
    <text evidence="1">The sequence shown here is derived from an EMBL/GenBank/DDBJ whole genome shotgun (WGS) entry which is preliminary data.</text>
</comment>
<organism evidence="1 2">
    <name type="scientific">Klebsiella pneumoniae</name>
    <dbReference type="NCBI Taxonomy" id="573"/>
    <lineage>
        <taxon>Bacteria</taxon>
        <taxon>Pseudomonadati</taxon>
        <taxon>Pseudomonadota</taxon>
        <taxon>Gammaproteobacteria</taxon>
        <taxon>Enterobacterales</taxon>
        <taxon>Enterobacteriaceae</taxon>
        <taxon>Klebsiella/Raoultella group</taxon>
        <taxon>Klebsiella</taxon>
        <taxon>Klebsiella pneumoniae complex</taxon>
    </lineage>
</organism>
<reference evidence="1 2" key="1">
    <citation type="submission" date="2018-06" db="EMBL/GenBank/DDBJ databases">
        <authorList>
            <consortium name="Pathogen Informatics"/>
            <person name="Doyle S."/>
        </authorList>
    </citation>
    <scope>NUCLEOTIDE SEQUENCE [LARGE SCALE GENOMIC DNA]</scope>
    <source>
        <strain evidence="1 2">NCTC5051</strain>
    </source>
</reference>
<evidence type="ECO:0000313" key="2">
    <source>
        <dbReference type="Proteomes" id="UP000254141"/>
    </source>
</evidence>
<dbReference type="Proteomes" id="UP000254141">
    <property type="component" value="Unassembled WGS sequence"/>
</dbReference>
<dbReference type="AlphaFoldDB" id="A0AB74GNU3"/>
<protein>
    <submittedName>
        <fullName evidence="1">Co/Zn/Cd efflux system membrane fusion protein</fullName>
    </submittedName>
</protein>
<evidence type="ECO:0000313" key="1">
    <source>
        <dbReference type="EMBL" id="STU49061.1"/>
    </source>
</evidence>
<accession>A0AB74GNU3</accession>
<name>A0AB74GNU3_KLEPN</name>
<dbReference type="EMBL" id="UGLU01000001">
    <property type="protein sequence ID" value="STU49061.1"/>
    <property type="molecule type" value="Genomic_DNA"/>
</dbReference>